<dbReference type="Gene3D" id="3.30.420.380">
    <property type="match status" value="1"/>
</dbReference>
<sequence>MRQSLSRRLIFWAKSKRSKSIGIYVAKASLWLHTKNDNSDNTQSSKSFEIPFTDNDWDKAFSVIASHFSNAQLFITLGVGRYQLIQTDKPQVPDSEMTQALQWSIKDLVNLPPANVHLDYFHSPVDNSGKINVVALEHNEMKRLAIAAKKSGLTIRGVSIEELVLSNMPPLGSSTHSQSRLIICHQSGGDLLLAVIKNNELHLQRRVRGFHALNAMSKDDLTYGGAENISLEIQRSMDFYESQLRQAPIHAIDILVENVAEHLVPLLGKNFSQPINIVTHSNVSEFLATLAFAEMQREAKS</sequence>
<reference evidence="1 2" key="1">
    <citation type="submission" date="2018-09" db="EMBL/GenBank/DDBJ databases">
        <title>Phylogeny of the Shewanellaceae, and recommendation for two new genera, Pseudoshewanella and Parashewanella.</title>
        <authorList>
            <person name="Wang G."/>
        </authorList>
    </citation>
    <scope>NUCLEOTIDE SEQUENCE [LARGE SCALE GENOMIC DNA]</scope>
    <source>
        <strain evidence="1 2">KCTC 22492</strain>
    </source>
</reference>
<dbReference type="Proteomes" id="UP000273022">
    <property type="component" value="Unassembled WGS sequence"/>
</dbReference>
<evidence type="ECO:0000313" key="2">
    <source>
        <dbReference type="Proteomes" id="UP000273022"/>
    </source>
</evidence>
<comment type="caution">
    <text evidence="1">The sequence shown here is derived from an EMBL/GenBank/DDBJ whole genome shotgun (WGS) entry which is preliminary data.</text>
</comment>
<dbReference type="SUPFAM" id="SSF53067">
    <property type="entry name" value="Actin-like ATPase domain"/>
    <property type="match status" value="1"/>
</dbReference>
<dbReference type="InterPro" id="IPR043129">
    <property type="entry name" value="ATPase_NBD"/>
</dbReference>
<protein>
    <submittedName>
        <fullName evidence="1">MSHA biogenesis protein MshI</fullName>
    </submittedName>
</protein>
<dbReference type="OrthoDB" id="5296002at2"/>
<accession>A0A3A6TH26</accession>
<dbReference type="AlphaFoldDB" id="A0A3A6TH26"/>
<dbReference type="EMBL" id="QYYH01000055">
    <property type="protein sequence ID" value="RJY15117.1"/>
    <property type="molecule type" value="Genomic_DNA"/>
</dbReference>
<proteinExistence type="predicted"/>
<keyword evidence="2" id="KW-1185">Reference proteome</keyword>
<organism evidence="1 2">
    <name type="scientific">Parashewanella spongiae</name>
    <dbReference type="NCBI Taxonomy" id="342950"/>
    <lineage>
        <taxon>Bacteria</taxon>
        <taxon>Pseudomonadati</taxon>
        <taxon>Pseudomonadota</taxon>
        <taxon>Gammaproteobacteria</taxon>
        <taxon>Alteromonadales</taxon>
        <taxon>Shewanellaceae</taxon>
        <taxon>Parashewanella</taxon>
    </lineage>
</organism>
<gene>
    <name evidence="1" type="ORF">D5R81_10170</name>
</gene>
<evidence type="ECO:0000313" key="1">
    <source>
        <dbReference type="EMBL" id="RJY15117.1"/>
    </source>
</evidence>
<dbReference type="RefSeq" id="WP_121853533.1">
    <property type="nucleotide sequence ID" value="NZ_CP037952.1"/>
</dbReference>
<name>A0A3A6TH26_9GAMM</name>